<organism evidence="1 2">
    <name type="scientific">Streptomyces lavenduligriseus</name>
    <dbReference type="NCBI Taxonomy" id="67315"/>
    <lineage>
        <taxon>Bacteria</taxon>
        <taxon>Bacillati</taxon>
        <taxon>Actinomycetota</taxon>
        <taxon>Actinomycetes</taxon>
        <taxon>Kitasatosporales</taxon>
        <taxon>Streptomycetaceae</taxon>
        <taxon>Streptomyces</taxon>
    </lineage>
</organism>
<protein>
    <submittedName>
        <fullName evidence="1">Uncharacterized protein</fullName>
    </submittedName>
</protein>
<accession>A0ABT0NST9</accession>
<reference evidence="1 2" key="1">
    <citation type="submission" date="2022-05" db="EMBL/GenBank/DDBJ databases">
        <title>Genome Resource of Streptomyces lavenduligriseus GA1-1, a Strain with Broad-Spectrum Antifungal Activity against Phytopathogenic Fungi.</title>
        <authorList>
            <person name="Qi D."/>
        </authorList>
    </citation>
    <scope>NUCLEOTIDE SEQUENCE [LARGE SCALE GENOMIC DNA]</scope>
    <source>
        <strain evidence="1 2">GA1-1</strain>
    </source>
</reference>
<dbReference type="Proteomes" id="UP001202052">
    <property type="component" value="Unassembled WGS sequence"/>
</dbReference>
<dbReference type="RefSeq" id="WP_249459421.1">
    <property type="nucleotide sequence ID" value="NZ_JAMCCK010000018.1"/>
</dbReference>
<evidence type="ECO:0000313" key="1">
    <source>
        <dbReference type="EMBL" id="MCL3994533.1"/>
    </source>
</evidence>
<keyword evidence="2" id="KW-1185">Reference proteome</keyword>
<evidence type="ECO:0000313" key="2">
    <source>
        <dbReference type="Proteomes" id="UP001202052"/>
    </source>
</evidence>
<name>A0ABT0NST9_9ACTN</name>
<proteinExistence type="predicted"/>
<dbReference type="EMBL" id="JAMCCK010000018">
    <property type="protein sequence ID" value="MCL3994533.1"/>
    <property type="molecule type" value="Genomic_DNA"/>
</dbReference>
<gene>
    <name evidence="1" type="ORF">M4438_13540</name>
</gene>
<comment type="caution">
    <text evidence="1">The sequence shown here is derived from an EMBL/GenBank/DDBJ whole genome shotgun (WGS) entry which is preliminary data.</text>
</comment>
<sequence length="79" mass="8770">MFRATVRADRLRFVEEPRTAVRFPGTGKRTSTSRSERTNVPGEVVAGKEYRDALIVYRLATRLTGQPEDGRDTEDGAGA</sequence>